<proteinExistence type="inferred from homology"/>
<dbReference type="AlphaFoldDB" id="A0A8S9ZZN6"/>
<keyword evidence="3 6" id="KW-0812">Transmembrane</keyword>
<dbReference type="GO" id="GO:0005886">
    <property type="term" value="C:plasma membrane"/>
    <property type="evidence" value="ECO:0007669"/>
    <property type="project" value="TreeGrafter"/>
</dbReference>
<name>A0A8S9ZZN6_9BILA</name>
<dbReference type="InterPro" id="IPR005045">
    <property type="entry name" value="CDC50/LEM3_fam"/>
</dbReference>
<evidence type="ECO:0000256" key="4">
    <source>
        <dbReference type="ARBA" id="ARBA00022989"/>
    </source>
</evidence>
<dbReference type="GO" id="GO:0005783">
    <property type="term" value="C:endoplasmic reticulum"/>
    <property type="evidence" value="ECO:0007669"/>
    <property type="project" value="TreeGrafter"/>
</dbReference>
<dbReference type="GO" id="GO:0005794">
    <property type="term" value="C:Golgi apparatus"/>
    <property type="evidence" value="ECO:0007669"/>
    <property type="project" value="TreeGrafter"/>
</dbReference>
<comment type="caution">
    <text evidence="7">The sequence shown here is derived from an EMBL/GenBank/DDBJ whole genome shotgun (WGS) entry which is preliminary data.</text>
</comment>
<reference evidence="7" key="1">
    <citation type="journal article" date="2020" name="Ecol. Evol.">
        <title>Genome structure and content of the rice root-knot nematode (Meloidogyne graminicola).</title>
        <authorList>
            <person name="Phan N.T."/>
            <person name="Danchin E.G.J."/>
            <person name="Klopp C."/>
            <person name="Perfus-Barbeoch L."/>
            <person name="Kozlowski D.K."/>
            <person name="Koutsovoulos G.D."/>
            <person name="Lopez-Roques C."/>
            <person name="Bouchez O."/>
            <person name="Zahm M."/>
            <person name="Besnard G."/>
            <person name="Bellafiore S."/>
        </authorList>
    </citation>
    <scope>NUCLEOTIDE SEQUENCE</scope>
    <source>
        <strain evidence="7">VN-18</strain>
    </source>
</reference>
<dbReference type="OrthoDB" id="340608at2759"/>
<dbReference type="PANTHER" id="PTHR10926:SF0">
    <property type="entry name" value="CDC50, ISOFORM A"/>
    <property type="match status" value="1"/>
</dbReference>
<protein>
    <submittedName>
        <fullName evidence="7">Uncharacterized protein</fullName>
    </submittedName>
</protein>
<evidence type="ECO:0000256" key="1">
    <source>
        <dbReference type="ARBA" id="ARBA00004141"/>
    </source>
</evidence>
<dbReference type="PANTHER" id="PTHR10926">
    <property type="entry name" value="CELL CYCLE CONTROL PROTEIN 50"/>
    <property type="match status" value="1"/>
</dbReference>
<gene>
    <name evidence="7" type="ORF">Mgra_00001957</name>
</gene>
<sequence>MKDLIYLIQLFLHSVKILLMAINPQQTLNTNAVADSGESIKKQRPKDTRLRQQRLPAWQPILDAKTVIPIFASISLLFVPVGIVLIITKWAQYYDVACENQLSSDQKIARRFFGRRLFLLRIGKLLSKP</sequence>
<keyword evidence="8" id="KW-1185">Reference proteome</keyword>
<keyword evidence="4 6" id="KW-1133">Transmembrane helix</keyword>
<evidence type="ECO:0000256" key="6">
    <source>
        <dbReference type="SAM" id="Phobius"/>
    </source>
</evidence>
<comment type="subcellular location">
    <subcellularLocation>
        <location evidence="1">Membrane</location>
        <topology evidence="1">Multi-pass membrane protein</topology>
    </subcellularLocation>
</comment>
<comment type="similarity">
    <text evidence="2">Belongs to the CDC50/LEM3 family.</text>
</comment>
<organism evidence="7 8">
    <name type="scientific">Meloidogyne graminicola</name>
    <dbReference type="NCBI Taxonomy" id="189291"/>
    <lineage>
        <taxon>Eukaryota</taxon>
        <taxon>Metazoa</taxon>
        <taxon>Ecdysozoa</taxon>
        <taxon>Nematoda</taxon>
        <taxon>Chromadorea</taxon>
        <taxon>Rhabditida</taxon>
        <taxon>Tylenchina</taxon>
        <taxon>Tylenchomorpha</taxon>
        <taxon>Tylenchoidea</taxon>
        <taxon>Meloidogynidae</taxon>
        <taxon>Meloidogyninae</taxon>
        <taxon>Meloidogyne</taxon>
    </lineage>
</organism>
<accession>A0A8S9ZZN6</accession>
<evidence type="ECO:0000256" key="5">
    <source>
        <dbReference type="ARBA" id="ARBA00023136"/>
    </source>
</evidence>
<evidence type="ECO:0000256" key="2">
    <source>
        <dbReference type="ARBA" id="ARBA00009457"/>
    </source>
</evidence>
<dbReference type="EMBL" id="JABEBT010000011">
    <property type="protein sequence ID" value="KAF7638579.1"/>
    <property type="molecule type" value="Genomic_DNA"/>
</dbReference>
<evidence type="ECO:0000256" key="3">
    <source>
        <dbReference type="ARBA" id="ARBA00022692"/>
    </source>
</evidence>
<dbReference type="Proteomes" id="UP000605970">
    <property type="component" value="Unassembled WGS sequence"/>
</dbReference>
<evidence type="ECO:0000313" key="8">
    <source>
        <dbReference type="Proteomes" id="UP000605970"/>
    </source>
</evidence>
<feature type="transmembrane region" description="Helical" evidence="6">
    <location>
        <begin position="67"/>
        <end position="87"/>
    </location>
</feature>
<keyword evidence="5 6" id="KW-0472">Membrane</keyword>
<evidence type="ECO:0000313" key="7">
    <source>
        <dbReference type="EMBL" id="KAF7638579.1"/>
    </source>
</evidence>